<evidence type="ECO:0000259" key="3">
    <source>
        <dbReference type="Pfam" id="PF02517"/>
    </source>
</evidence>
<dbReference type="RefSeq" id="WP_080886721.1">
    <property type="nucleotide sequence ID" value="NZ_LT828648.1"/>
</dbReference>
<evidence type="ECO:0000313" key="4">
    <source>
        <dbReference type="EMBL" id="SLM48321.1"/>
    </source>
</evidence>
<feature type="transmembrane region" description="Helical" evidence="2">
    <location>
        <begin position="40"/>
        <end position="62"/>
    </location>
</feature>
<keyword evidence="2" id="KW-1133">Transmembrane helix</keyword>
<feature type="region of interest" description="Disordered" evidence="1">
    <location>
        <begin position="1"/>
        <end position="23"/>
    </location>
</feature>
<keyword evidence="2" id="KW-0472">Membrane</keyword>
<gene>
    <name evidence="4" type="ORF">NSJP_2149</name>
</gene>
<dbReference type="STRING" id="1325564.NSJP_2149"/>
<dbReference type="EMBL" id="LT828648">
    <property type="protein sequence ID" value="SLM48321.1"/>
    <property type="molecule type" value="Genomic_DNA"/>
</dbReference>
<feature type="transmembrane region" description="Helical" evidence="2">
    <location>
        <begin position="482"/>
        <end position="504"/>
    </location>
</feature>
<dbReference type="OrthoDB" id="9782250at2"/>
<proteinExistence type="predicted"/>
<sequence>MDAQSNTIIPDSVPPPQPDTSSWWRATDVPPPVGEYSHRFSPVISVLAAVFLVLALTSVVWLSLSIPKLDRMDAPEAALARMVSRTMDAQEGLRRAPEWKQLVLAWITGDSESERLQAITWYRELAQVSEDPVVPLQLAVLQAESAQVSQALLSAHEWDRLDEPFPQAARLIRAAYAEGTTPDRESLDRFQAEAAELLPAGWFYDRLAERLAMKAGNQELASSIQASSTARADRMFNLSWKLTFVELLAMLFGTVVLIRVWLTRKRDTDPIRLHSIGVPPPWPGGVGAAVLLRGGALGALFTAMFLFYMPPENASLRALAIPMSNVPLLLLAYYHLFRPSGLSFDEGFGLDVPWNRLGRLAAAVVAVVAAGLWGEWAMDRLAEHWQWTSHWTEWFDAELVWGSPPQTFVSLIEYVVFAPIFEELAFRGLLFAILRRKFRFLPAALISAGIFGIAHGYGVLGLVSVCWSGVLWAWIYERTGSLLPGILAHAINNLLVCLAVMALLR</sequence>
<feature type="transmembrane region" description="Helical" evidence="2">
    <location>
        <begin position="282"/>
        <end position="307"/>
    </location>
</feature>
<feature type="transmembrane region" description="Helical" evidence="2">
    <location>
        <begin position="244"/>
        <end position="262"/>
    </location>
</feature>
<evidence type="ECO:0000256" key="1">
    <source>
        <dbReference type="SAM" id="MobiDB-lite"/>
    </source>
</evidence>
<keyword evidence="5" id="KW-1185">Reference proteome</keyword>
<dbReference type="KEGG" id="nja:NSJP_2149"/>
<dbReference type="InterPro" id="IPR052710">
    <property type="entry name" value="CAAX_protease"/>
</dbReference>
<feature type="transmembrane region" description="Helical" evidence="2">
    <location>
        <begin position="357"/>
        <end position="376"/>
    </location>
</feature>
<reference evidence="4 5" key="1">
    <citation type="submission" date="2017-03" db="EMBL/GenBank/DDBJ databases">
        <authorList>
            <person name="Afonso C.L."/>
            <person name="Miller P.J."/>
            <person name="Scott M.A."/>
            <person name="Spackman E."/>
            <person name="Goraichik I."/>
            <person name="Dimitrov K.M."/>
            <person name="Suarez D.L."/>
            <person name="Swayne D.E."/>
        </authorList>
    </citation>
    <scope>NUCLEOTIDE SEQUENCE [LARGE SCALE GENOMIC DNA]</scope>
    <source>
        <strain evidence="4">Genome sequencing of Nitrospira japonica strain NJ11</strain>
    </source>
</reference>
<feature type="transmembrane region" description="Helical" evidence="2">
    <location>
        <begin position="443"/>
        <end position="476"/>
    </location>
</feature>
<evidence type="ECO:0000256" key="2">
    <source>
        <dbReference type="SAM" id="Phobius"/>
    </source>
</evidence>
<feature type="transmembrane region" description="Helical" evidence="2">
    <location>
        <begin position="319"/>
        <end position="337"/>
    </location>
</feature>
<name>A0A1W1I5V1_9BACT</name>
<evidence type="ECO:0000313" key="5">
    <source>
        <dbReference type="Proteomes" id="UP000192042"/>
    </source>
</evidence>
<dbReference type="Pfam" id="PF02517">
    <property type="entry name" value="Rce1-like"/>
    <property type="match status" value="1"/>
</dbReference>
<feature type="domain" description="CAAX prenyl protease 2/Lysostaphin resistance protein A-like" evidence="3">
    <location>
        <begin position="406"/>
        <end position="495"/>
    </location>
</feature>
<organism evidence="4 5">
    <name type="scientific">Nitrospira japonica</name>
    <dbReference type="NCBI Taxonomy" id="1325564"/>
    <lineage>
        <taxon>Bacteria</taxon>
        <taxon>Pseudomonadati</taxon>
        <taxon>Nitrospirota</taxon>
        <taxon>Nitrospiria</taxon>
        <taxon>Nitrospirales</taxon>
        <taxon>Nitrospiraceae</taxon>
        <taxon>Nitrospira</taxon>
    </lineage>
</organism>
<dbReference type="GO" id="GO:0004175">
    <property type="term" value="F:endopeptidase activity"/>
    <property type="evidence" value="ECO:0007669"/>
    <property type="project" value="UniProtKB-ARBA"/>
</dbReference>
<accession>A0A1W1I5V1</accession>
<dbReference type="GO" id="GO:0080120">
    <property type="term" value="P:CAAX-box protein maturation"/>
    <property type="evidence" value="ECO:0007669"/>
    <property type="project" value="UniProtKB-ARBA"/>
</dbReference>
<dbReference type="InterPro" id="IPR003675">
    <property type="entry name" value="Rce1/LyrA-like_dom"/>
</dbReference>
<dbReference type="PANTHER" id="PTHR36435:SF1">
    <property type="entry name" value="CAAX AMINO TERMINAL PROTEASE FAMILY PROTEIN"/>
    <property type="match status" value="1"/>
</dbReference>
<protein>
    <recommendedName>
        <fullName evidence="3">CAAX prenyl protease 2/Lysostaphin resistance protein A-like domain-containing protein</fullName>
    </recommendedName>
</protein>
<keyword evidence="2" id="KW-0812">Transmembrane</keyword>
<dbReference type="PANTHER" id="PTHR36435">
    <property type="entry name" value="SLR1288 PROTEIN"/>
    <property type="match status" value="1"/>
</dbReference>
<dbReference type="AlphaFoldDB" id="A0A1W1I5V1"/>
<dbReference type="Proteomes" id="UP000192042">
    <property type="component" value="Chromosome I"/>
</dbReference>